<evidence type="ECO:0000313" key="3">
    <source>
        <dbReference type="EMBL" id="ADP80044.1"/>
    </source>
</evidence>
<name>E3IV24_PSEI1</name>
<keyword evidence="2" id="KW-0732">Signal</keyword>
<organism evidence="3 4">
    <name type="scientific">Pseudofrankia inefficax (strain DSM 45817 / CECT 9037 / DDB 130130 / EuI1c)</name>
    <name type="common">Frankia inefficax</name>
    <dbReference type="NCBI Taxonomy" id="298654"/>
    <lineage>
        <taxon>Bacteria</taxon>
        <taxon>Bacillati</taxon>
        <taxon>Actinomycetota</taxon>
        <taxon>Actinomycetes</taxon>
        <taxon>Frankiales</taxon>
        <taxon>Frankiaceae</taxon>
        <taxon>Pseudofrankia</taxon>
    </lineage>
</organism>
<feature type="signal peptide" evidence="2">
    <location>
        <begin position="1"/>
        <end position="28"/>
    </location>
</feature>
<dbReference type="PANTHER" id="PTHR40761">
    <property type="entry name" value="CONSERVED INTEGRAL MEMBRANE ALANINE VALINE AND LEUCINE RICH PROTEIN-RELATED"/>
    <property type="match status" value="1"/>
</dbReference>
<evidence type="ECO:0000313" key="4">
    <source>
        <dbReference type="Proteomes" id="UP000002484"/>
    </source>
</evidence>
<dbReference type="InParanoid" id="E3IV24"/>
<proteinExistence type="predicted"/>
<feature type="transmembrane region" description="Helical" evidence="1">
    <location>
        <begin position="210"/>
        <end position="233"/>
    </location>
</feature>
<dbReference type="OrthoDB" id="3290813at2"/>
<dbReference type="AlphaFoldDB" id="E3IV24"/>
<feature type="transmembrane region" description="Helical" evidence="1">
    <location>
        <begin position="69"/>
        <end position="89"/>
    </location>
</feature>
<evidence type="ECO:0000256" key="1">
    <source>
        <dbReference type="SAM" id="Phobius"/>
    </source>
</evidence>
<feature type="transmembrane region" description="Helical" evidence="1">
    <location>
        <begin position="42"/>
        <end position="62"/>
    </location>
</feature>
<evidence type="ECO:0008006" key="5">
    <source>
        <dbReference type="Google" id="ProtNLM"/>
    </source>
</evidence>
<dbReference type="KEGG" id="fri:FraEuI1c_1994"/>
<keyword evidence="1" id="KW-0472">Membrane</keyword>
<protein>
    <recommendedName>
        <fullName evidence="5">Integral membrane protein</fullName>
    </recommendedName>
</protein>
<keyword evidence="1" id="KW-0812">Transmembrane</keyword>
<feature type="transmembrane region" description="Helical" evidence="1">
    <location>
        <begin position="186"/>
        <end position="204"/>
    </location>
</feature>
<feature type="chain" id="PRO_5003170855" description="Integral membrane protein" evidence="2">
    <location>
        <begin position="29"/>
        <end position="273"/>
    </location>
</feature>
<dbReference type="STRING" id="298654.FraEuI1c_1994"/>
<feature type="transmembrane region" description="Helical" evidence="1">
    <location>
        <begin position="151"/>
        <end position="171"/>
    </location>
</feature>
<dbReference type="EMBL" id="CP002299">
    <property type="protein sequence ID" value="ADP80044.1"/>
    <property type="molecule type" value="Genomic_DNA"/>
</dbReference>
<keyword evidence="1" id="KW-1133">Transmembrane helix</keyword>
<dbReference type="InterPro" id="IPR037185">
    <property type="entry name" value="EmrE-like"/>
</dbReference>
<accession>E3IV24</accession>
<gene>
    <name evidence="3" type="ordered locus">FraEuI1c_1994</name>
</gene>
<feature type="transmembrane region" description="Helical" evidence="1">
    <location>
        <begin position="126"/>
        <end position="145"/>
    </location>
</feature>
<sequence precursor="true">MIGFVWSLAAACAAAVLYGTSSVLQAQAAGRGAAVTDLLRRPAYLVGLAFDGIAWLLSLLALRHLPLFVVQSVLAGSLAVTAVLGHVVLRVPLRRSAAVSVGVLVVALVVLACCGGHQPAPTTSAAVRLGLLVAAVALLVLAVLARSARPVGLALLAGLAYSGAALGARALQGHATGLPQLLEQPLAYAVLLYGVAGTYAYAQALERGEVTAVTATLWSVEVVVPAVVGLSVLGDTVRPGWWPALVLALLAVLSATLLLARADTVDAPLSVTP</sequence>
<feature type="transmembrane region" description="Helical" evidence="1">
    <location>
        <begin position="95"/>
        <end position="114"/>
    </location>
</feature>
<dbReference type="eggNOG" id="COG0697">
    <property type="taxonomic scope" value="Bacteria"/>
</dbReference>
<dbReference type="SUPFAM" id="SSF103481">
    <property type="entry name" value="Multidrug resistance efflux transporter EmrE"/>
    <property type="match status" value="1"/>
</dbReference>
<evidence type="ECO:0000256" key="2">
    <source>
        <dbReference type="SAM" id="SignalP"/>
    </source>
</evidence>
<dbReference type="Proteomes" id="UP000002484">
    <property type="component" value="Chromosome"/>
</dbReference>
<dbReference type="HOGENOM" id="CLU_065119_2_0_11"/>
<feature type="transmembrane region" description="Helical" evidence="1">
    <location>
        <begin position="240"/>
        <end position="260"/>
    </location>
</feature>
<reference evidence="3 4" key="1">
    <citation type="submission" date="2010-10" db="EMBL/GenBank/DDBJ databases">
        <title>Complete sequence of Frankia sp. EuI1c.</title>
        <authorList>
            <consortium name="US DOE Joint Genome Institute"/>
            <person name="Lucas S."/>
            <person name="Copeland A."/>
            <person name="Lapidus A."/>
            <person name="Cheng J.-F."/>
            <person name="Bruce D."/>
            <person name="Goodwin L."/>
            <person name="Pitluck S."/>
            <person name="Chertkov O."/>
            <person name="Detter J.C."/>
            <person name="Han C."/>
            <person name="Tapia R."/>
            <person name="Land M."/>
            <person name="Hauser L."/>
            <person name="Jeffries C."/>
            <person name="Kyrpides N."/>
            <person name="Ivanova N."/>
            <person name="Mikhailova N."/>
            <person name="Beauchemin N."/>
            <person name="Sen A."/>
            <person name="Sur S.A."/>
            <person name="Gtari M."/>
            <person name="Wall L."/>
            <person name="Tisa L."/>
            <person name="Woyke T."/>
        </authorList>
    </citation>
    <scope>NUCLEOTIDE SEQUENCE [LARGE SCALE GENOMIC DNA]</scope>
    <source>
        <strain evidence="4">DSM 45817 / CECT 9037 / EuI1c</strain>
    </source>
</reference>
<dbReference type="PANTHER" id="PTHR40761:SF1">
    <property type="entry name" value="CONSERVED INTEGRAL MEMBRANE ALANINE VALINE AND LEUCINE RICH PROTEIN-RELATED"/>
    <property type="match status" value="1"/>
</dbReference>
<dbReference type="RefSeq" id="WP_013423163.1">
    <property type="nucleotide sequence ID" value="NC_014666.1"/>
</dbReference>
<keyword evidence="4" id="KW-1185">Reference proteome</keyword>